<dbReference type="EMBL" id="JABSTV010001249">
    <property type="protein sequence ID" value="KAH7961735.1"/>
    <property type="molecule type" value="Genomic_DNA"/>
</dbReference>
<organism evidence="2 3">
    <name type="scientific">Rhipicephalus sanguineus</name>
    <name type="common">Brown dog tick</name>
    <name type="synonym">Ixodes sanguineus</name>
    <dbReference type="NCBI Taxonomy" id="34632"/>
    <lineage>
        <taxon>Eukaryota</taxon>
        <taxon>Metazoa</taxon>
        <taxon>Ecdysozoa</taxon>
        <taxon>Arthropoda</taxon>
        <taxon>Chelicerata</taxon>
        <taxon>Arachnida</taxon>
        <taxon>Acari</taxon>
        <taxon>Parasitiformes</taxon>
        <taxon>Ixodida</taxon>
        <taxon>Ixodoidea</taxon>
        <taxon>Ixodidae</taxon>
        <taxon>Rhipicephalinae</taxon>
        <taxon>Rhipicephalus</taxon>
        <taxon>Rhipicephalus</taxon>
    </lineage>
</organism>
<dbReference type="Proteomes" id="UP000821837">
    <property type="component" value="Chromosome 3"/>
</dbReference>
<protein>
    <submittedName>
        <fullName evidence="2">Uncharacterized protein</fullName>
    </submittedName>
</protein>
<evidence type="ECO:0000313" key="2">
    <source>
        <dbReference type="EMBL" id="KAH7961735.1"/>
    </source>
</evidence>
<sequence>MREKNCAESPRWTVATAYCALVRNLYSFHQQEIFLTILNEDTDWTRLVQHPTSILEDTADARSDALIVAPVVEAGTLHPAAGLARKQQTAAGRGQQDTKLKLRDHYHAHRLSVWTQLITKLHRAGGGDVPRSHHLLEDFHDEASYDGVLPEVAPPPSAMSPSPTPFLPHYTIDSNSGGGGERAGKGAEVRAMRRFRLMEAVAASRHPVTLAKRRPWPCPKAAVLRNWVSPSLLASHPQRAHLRRVYYQRDKADRACKEEAVRCAGVLKRPSPASPCTGGCEHQDYQSTPAVVTGCLTFAPPTVLVHL</sequence>
<proteinExistence type="inferred from homology"/>
<keyword evidence="3" id="KW-1185">Reference proteome</keyword>
<reference evidence="2" key="2">
    <citation type="submission" date="2021-09" db="EMBL/GenBank/DDBJ databases">
        <authorList>
            <person name="Jia N."/>
            <person name="Wang J."/>
            <person name="Shi W."/>
            <person name="Du L."/>
            <person name="Sun Y."/>
            <person name="Zhan W."/>
            <person name="Jiang J."/>
            <person name="Wang Q."/>
            <person name="Zhang B."/>
            <person name="Ji P."/>
            <person name="Sakyi L.B."/>
            <person name="Cui X."/>
            <person name="Yuan T."/>
            <person name="Jiang B."/>
            <person name="Yang W."/>
            <person name="Lam T.T.-Y."/>
            <person name="Chang Q."/>
            <person name="Ding S."/>
            <person name="Wang X."/>
            <person name="Zhu J."/>
            <person name="Ruan X."/>
            <person name="Zhao L."/>
            <person name="Wei J."/>
            <person name="Que T."/>
            <person name="Du C."/>
            <person name="Cheng J."/>
            <person name="Dai P."/>
            <person name="Han X."/>
            <person name="Huang E."/>
            <person name="Gao Y."/>
            <person name="Liu J."/>
            <person name="Shao H."/>
            <person name="Ye R."/>
            <person name="Li L."/>
            <person name="Wei W."/>
            <person name="Wang X."/>
            <person name="Wang C."/>
            <person name="Huo Q."/>
            <person name="Li W."/>
            <person name="Guo W."/>
            <person name="Chen H."/>
            <person name="Chen S."/>
            <person name="Zhou L."/>
            <person name="Zhou L."/>
            <person name="Ni X."/>
            <person name="Tian J."/>
            <person name="Zhou Y."/>
            <person name="Sheng Y."/>
            <person name="Liu T."/>
            <person name="Pan Y."/>
            <person name="Xia L."/>
            <person name="Li J."/>
            <person name="Zhao F."/>
            <person name="Cao W."/>
        </authorList>
    </citation>
    <scope>NUCLEOTIDE SEQUENCE</scope>
    <source>
        <strain evidence="2">Rsan-2018</strain>
        <tissue evidence="2">Larvae</tissue>
    </source>
</reference>
<reference evidence="2" key="1">
    <citation type="journal article" date="2020" name="Cell">
        <title>Large-Scale Comparative Analyses of Tick Genomes Elucidate Their Genetic Diversity and Vector Capacities.</title>
        <authorList>
            <consortium name="Tick Genome and Microbiome Consortium (TIGMIC)"/>
            <person name="Jia N."/>
            <person name="Wang J."/>
            <person name="Shi W."/>
            <person name="Du L."/>
            <person name="Sun Y."/>
            <person name="Zhan W."/>
            <person name="Jiang J.F."/>
            <person name="Wang Q."/>
            <person name="Zhang B."/>
            <person name="Ji P."/>
            <person name="Bell-Sakyi L."/>
            <person name="Cui X.M."/>
            <person name="Yuan T.T."/>
            <person name="Jiang B.G."/>
            <person name="Yang W.F."/>
            <person name="Lam T.T."/>
            <person name="Chang Q.C."/>
            <person name="Ding S.J."/>
            <person name="Wang X.J."/>
            <person name="Zhu J.G."/>
            <person name="Ruan X.D."/>
            <person name="Zhao L."/>
            <person name="Wei J.T."/>
            <person name="Ye R.Z."/>
            <person name="Que T.C."/>
            <person name="Du C.H."/>
            <person name="Zhou Y.H."/>
            <person name="Cheng J.X."/>
            <person name="Dai P.F."/>
            <person name="Guo W.B."/>
            <person name="Han X.H."/>
            <person name="Huang E.J."/>
            <person name="Li L.F."/>
            <person name="Wei W."/>
            <person name="Gao Y.C."/>
            <person name="Liu J.Z."/>
            <person name="Shao H.Z."/>
            <person name="Wang X."/>
            <person name="Wang C.C."/>
            <person name="Yang T.C."/>
            <person name="Huo Q.B."/>
            <person name="Li W."/>
            <person name="Chen H.Y."/>
            <person name="Chen S.E."/>
            <person name="Zhou L.G."/>
            <person name="Ni X.B."/>
            <person name="Tian J.H."/>
            <person name="Sheng Y."/>
            <person name="Liu T."/>
            <person name="Pan Y.S."/>
            <person name="Xia L.Y."/>
            <person name="Li J."/>
            <person name="Zhao F."/>
            <person name="Cao W.C."/>
        </authorList>
    </citation>
    <scope>NUCLEOTIDE SEQUENCE</scope>
    <source>
        <strain evidence="2">Rsan-2018</strain>
    </source>
</reference>
<dbReference type="AlphaFoldDB" id="A0A9D4Q0J5"/>
<comment type="caution">
    <text evidence="2">The sequence shown here is derived from an EMBL/GenBank/DDBJ whole genome shotgun (WGS) entry which is preliminary data.</text>
</comment>
<dbReference type="VEuPathDB" id="VectorBase:RSAN_030631"/>
<gene>
    <name evidence="2" type="ORF">HPB52_011841</name>
</gene>
<evidence type="ECO:0000313" key="3">
    <source>
        <dbReference type="Proteomes" id="UP000821837"/>
    </source>
</evidence>
<evidence type="ECO:0000256" key="1">
    <source>
        <dbReference type="ARBA" id="ARBA00005964"/>
    </source>
</evidence>
<comment type="similarity">
    <text evidence="1">Belongs to the type-B carboxylesterase/lipase family.</text>
</comment>
<name>A0A9D4Q0J5_RHISA</name>
<dbReference type="InterPro" id="IPR051093">
    <property type="entry name" value="Neuroligin/BSAL"/>
</dbReference>
<dbReference type="PANTHER" id="PTHR43903">
    <property type="entry name" value="NEUROLIGIN"/>
    <property type="match status" value="1"/>
</dbReference>
<accession>A0A9D4Q0J5</accession>